<comment type="caution">
    <text evidence="2">The sequence shown here is derived from an EMBL/GenBank/DDBJ whole genome shotgun (WGS) entry which is preliminary data.</text>
</comment>
<evidence type="ECO:0000256" key="1">
    <source>
        <dbReference type="SAM" id="SignalP"/>
    </source>
</evidence>
<feature type="chain" id="PRO_5017217514" evidence="1">
    <location>
        <begin position="23"/>
        <end position="84"/>
    </location>
</feature>
<evidence type="ECO:0000313" key="3">
    <source>
        <dbReference type="Proteomes" id="UP000265520"/>
    </source>
</evidence>
<dbReference type="EMBL" id="LXQA010021892">
    <property type="protein sequence ID" value="MCH92098.1"/>
    <property type="molecule type" value="Genomic_DNA"/>
</dbReference>
<gene>
    <name evidence="2" type="ORF">A2U01_0013031</name>
</gene>
<proteinExistence type="predicted"/>
<dbReference type="AlphaFoldDB" id="A0A392MZG6"/>
<name>A0A392MZG6_9FABA</name>
<feature type="signal peptide" evidence="1">
    <location>
        <begin position="1"/>
        <end position="22"/>
    </location>
</feature>
<dbReference type="Proteomes" id="UP000265520">
    <property type="component" value="Unassembled WGS sequence"/>
</dbReference>
<sequence>MSLFTVLLIIFLFVSINQRADSCTGSACEVNIQELLLIGIINERLVKLGNQNGNSLEKQVLQYKNAKLTASDSDKEEEACSVVR</sequence>
<keyword evidence="3" id="KW-1185">Reference proteome</keyword>
<accession>A0A392MZG6</accession>
<reference evidence="2 3" key="1">
    <citation type="journal article" date="2018" name="Front. Plant Sci.">
        <title>Red Clover (Trifolium pratense) and Zigzag Clover (T. medium) - A Picture of Genomic Similarities and Differences.</title>
        <authorList>
            <person name="Dluhosova J."/>
            <person name="Istvanek J."/>
            <person name="Nedelnik J."/>
            <person name="Repkova J."/>
        </authorList>
    </citation>
    <scope>NUCLEOTIDE SEQUENCE [LARGE SCALE GENOMIC DNA]</scope>
    <source>
        <strain evidence="3">cv. 10/8</strain>
        <tissue evidence="2">Leaf</tissue>
    </source>
</reference>
<keyword evidence="1" id="KW-0732">Signal</keyword>
<organism evidence="2 3">
    <name type="scientific">Trifolium medium</name>
    <dbReference type="NCBI Taxonomy" id="97028"/>
    <lineage>
        <taxon>Eukaryota</taxon>
        <taxon>Viridiplantae</taxon>
        <taxon>Streptophyta</taxon>
        <taxon>Embryophyta</taxon>
        <taxon>Tracheophyta</taxon>
        <taxon>Spermatophyta</taxon>
        <taxon>Magnoliopsida</taxon>
        <taxon>eudicotyledons</taxon>
        <taxon>Gunneridae</taxon>
        <taxon>Pentapetalae</taxon>
        <taxon>rosids</taxon>
        <taxon>fabids</taxon>
        <taxon>Fabales</taxon>
        <taxon>Fabaceae</taxon>
        <taxon>Papilionoideae</taxon>
        <taxon>50 kb inversion clade</taxon>
        <taxon>NPAAA clade</taxon>
        <taxon>Hologalegina</taxon>
        <taxon>IRL clade</taxon>
        <taxon>Trifolieae</taxon>
        <taxon>Trifolium</taxon>
    </lineage>
</organism>
<evidence type="ECO:0000313" key="2">
    <source>
        <dbReference type="EMBL" id="MCH92098.1"/>
    </source>
</evidence>
<protein>
    <submittedName>
        <fullName evidence="2">Uncharacterized protein</fullName>
    </submittedName>
</protein>